<organism evidence="1 2">
    <name type="scientific">Vibrio phage VP-1</name>
    <dbReference type="NCBI Taxonomy" id="2234088"/>
    <lineage>
        <taxon>Viruses</taxon>
        <taxon>Duplodnaviria</taxon>
        <taxon>Heunggongvirae</taxon>
        <taxon>Uroviricota</taxon>
        <taxon>Caudoviricetes</taxon>
        <taxon>Pantevenvirales</taxon>
        <taxon>Ackermannviridae</taxon>
        <taxon>Vapseptimavirus</taxon>
        <taxon>Vapseptimavirus VAP7</taxon>
    </lineage>
</organism>
<proteinExistence type="predicted"/>
<dbReference type="Proteomes" id="UP000305753">
    <property type="component" value="Segment"/>
</dbReference>
<protein>
    <submittedName>
        <fullName evidence="1">Uncharacterized protein</fullName>
    </submittedName>
</protein>
<name>A0A4V0NRU8_9CAUD</name>
<evidence type="ECO:0000313" key="1">
    <source>
        <dbReference type="EMBL" id="AWY10130.1"/>
    </source>
</evidence>
<reference evidence="1 2" key="1">
    <citation type="submission" date="2018-05" db="EMBL/GenBank/DDBJ databases">
        <title>Whole genome sequencing of Vibrio phage VP-1.</title>
        <authorList>
            <person name="Nandita M."/>
            <person name="Bhat S.G."/>
        </authorList>
    </citation>
    <scope>NUCLEOTIDE SEQUENCE [LARGE SCALE GENOMIC DNA]</scope>
</reference>
<evidence type="ECO:0000313" key="2">
    <source>
        <dbReference type="Proteomes" id="UP000305753"/>
    </source>
</evidence>
<accession>A0A4V0NRU8</accession>
<sequence>MNYLVNENTKTVIDITGNESNVQAVKQLLADNNVQVGNFTLNALLQGNVEEVAGFTIMDSEELADSGILNGSDKPKADDVLIEELGEEGAAEILEDIKIDELKGVTVDTSTLETSNNDEPGETGKVVVNDEEVKELTEGEKALKNVLGVSIQGGLGKLGDDTVNEKKRVYTKKEQAVIDARSSEHKDLIKDVEDAGTYLNFVATNKEGAIRWLEFNINDVNTEDKANSRKNPNLFVSPTKKGYNFTLYLEGRSSGERLKIQNGSEAEPSIKESVIAWIEELKQAEKI</sequence>
<dbReference type="EMBL" id="MH363700">
    <property type="protein sequence ID" value="AWY10130.1"/>
    <property type="molecule type" value="Genomic_DNA"/>
</dbReference>